<dbReference type="RefSeq" id="WP_342703897.1">
    <property type="nucleotide sequence ID" value="NZ_CP109821.1"/>
</dbReference>
<dbReference type="InterPro" id="IPR016181">
    <property type="entry name" value="Acyl_CoA_acyltransferase"/>
</dbReference>
<dbReference type="Gene3D" id="3.40.630.30">
    <property type="match status" value="1"/>
</dbReference>
<organism evidence="2 3">
    <name type="scientific">Burkholderia arboris</name>
    <dbReference type="NCBI Taxonomy" id="488730"/>
    <lineage>
        <taxon>Bacteria</taxon>
        <taxon>Pseudomonadati</taxon>
        <taxon>Pseudomonadota</taxon>
        <taxon>Betaproteobacteria</taxon>
        <taxon>Burkholderiales</taxon>
        <taxon>Burkholderiaceae</taxon>
        <taxon>Burkholderia</taxon>
        <taxon>Burkholderia cepacia complex</taxon>
    </lineage>
</organism>
<dbReference type="CDD" id="cd04301">
    <property type="entry name" value="NAT_SF"/>
    <property type="match status" value="1"/>
</dbReference>
<dbReference type="EMBL" id="CP109821">
    <property type="protein sequence ID" value="XAE49124.1"/>
    <property type="molecule type" value="Genomic_DNA"/>
</dbReference>
<reference evidence="2 3" key="1">
    <citation type="submission" date="2022-10" db="EMBL/GenBank/DDBJ databases">
        <title>Genomic of Burkholderia cepacia PN-1.</title>
        <authorList>
            <person name="Yang Y."/>
            <person name="Guan H."/>
            <person name="Huang J."/>
        </authorList>
    </citation>
    <scope>NUCLEOTIDE SEQUENCE [LARGE SCALE GENOMIC DNA]</scope>
    <source>
        <strain evidence="2 3">PN-1</strain>
    </source>
</reference>
<sequence>MTYHHLPYFAMFCWIGGVKPHISATHDRKGGRALPEESQGISRELATRETRLSDCVEIVMLLHQPGYEATLALNHEKLHALAGSPCDRIYVATVDDEFVGGISLPILPLFHANGNLGRITSMVADARCRGGGIGGALTAAAERWFENGGCVRSLLSKKARFVRALFRRTRLE</sequence>
<evidence type="ECO:0000313" key="3">
    <source>
        <dbReference type="Proteomes" id="UP001448498"/>
    </source>
</evidence>
<gene>
    <name evidence="2" type="ORF">OHZ10_05700</name>
</gene>
<dbReference type="SUPFAM" id="SSF55729">
    <property type="entry name" value="Acyl-CoA N-acyltransferases (Nat)"/>
    <property type="match status" value="1"/>
</dbReference>
<dbReference type="Pfam" id="PF00583">
    <property type="entry name" value="Acetyltransf_1"/>
    <property type="match status" value="1"/>
</dbReference>
<dbReference type="Proteomes" id="UP001448498">
    <property type="component" value="Chromosome 1"/>
</dbReference>
<protein>
    <submittedName>
        <fullName evidence="2">GNAT family N-acetyltransferase</fullName>
    </submittedName>
</protein>
<evidence type="ECO:0000259" key="1">
    <source>
        <dbReference type="PROSITE" id="PS51186"/>
    </source>
</evidence>
<name>A0ABZ3DJ15_9BURK</name>
<accession>A0ABZ3DJ15</accession>
<keyword evidence="3" id="KW-1185">Reference proteome</keyword>
<proteinExistence type="predicted"/>
<dbReference type="InterPro" id="IPR000182">
    <property type="entry name" value="GNAT_dom"/>
</dbReference>
<evidence type="ECO:0000313" key="2">
    <source>
        <dbReference type="EMBL" id="XAE49124.1"/>
    </source>
</evidence>
<dbReference type="PROSITE" id="PS51186">
    <property type="entry name" value="GNAT"/>
    <property type="match status" value="1"/>
</dbReference>
<feature type="domain" description="N-acetyltransferase" evidence="1">
    <location>
        <begin position="45"/>
        <end position="172"/>
    </location>
</feature>